<dbReference type="GO" id="GO:0005886">
    <property type="term" value="C:plasma membrane"/>
    <property type="evidence" value="ECO:0007669"/>
    <property type="project" value="UniProtKB-SubCell"/>
</dbReference>
<dbReference type="KEGG" id="nwr:E3U44_17295"/>
<feature type="transmembrane region" description="Helical" evidence="6">
    <location>
        <begin position="353"/>
        <end position="374"/>
    </location>
</feature>
<dbReference type="InterPro" id="IPR050250">
    <property type="entry name" value="Macrolide_Exporter_MacB"/>
</dbReference>
<feature type="domain" description="ABC3 transporter permease C-terminal" evidence="7">
    <location>
        <begin position="260"/>
        <end position="381"/>
    </location>
</feature>
<reference evidence="9 10" key="1">
    <citation type="submission" date="2019-03" db="EMBL/GenBank/DDBJ databases">
        <title>The genome sequence of Nitrosococcus wardiae strain D1FHST reveals the archetypal metabolic capacity of ammonia-oxidizing Gammaproteobacteria.</title>
        <authorList>
            <person name="Wang L."/>
            <person name="Lim C.K."/>
            <person name="Hanson T.E."/>
            <person name="Dang H."/>
            <person name="Klotz M.G."/>
        </authorList>
    </citation>
    <scope>NUCLEOTIDE SEQUENCE [LARGE SCALE GENOMIC DNA]</scope>
    <source>
        <strain evidence="9 10">D1FHS</strain>
    </source>
</reference>
<evidence type="ECO:0000256" key="1">
    <source>
        <dbReference type="ARBA" id="ARBA00004651"/>
    </source>
</evidence>
<evidence type="ECO:0000256" key="2">
    <source>
        <dbReference type="ARBA" id="ARBA00022475"/>
    </source>
</evidence>
<dbReference type="RefSeq" id="WP_134359323.1">
    <property type="nucleotide sequence ID" value="NZ_CP038033.1"/>
</dbReference>
<evidence type="ECO:0000259" key="8">
    <source>
        <dbReference type="Pfam" id="PF12704"/>
    </source>
</evidence>
<feature type="transmembrane region" description="Helical" evidence="6">
    <location>
        <begin position="20"/>
        <end position="39"/>
    </location>
</feature>
<evidence type="ECO:0000313" key="9">
    <source>
        <dbReference type="EMBL" id="QBQ56070.1"/>
    </source>
</evidence>
<dbReference type="PANTHER" id="PTHR30572">
    <property type="entry name" value="MEMBRANE COMPONENT OF TRANSPORTER-RELATED"/>
    <property type="match status" value="1"/>
</dbReference>
<feature type="domain" description="MacB-like periplasmic core" evidence="8">
    <location>
        <begin position="19"/>
        <end position="228"/>
    </location>
</feature>
<dbReference type="Pfam" id="PF02687">
    <property type="entry name" value="FtsX"/>
    <property type="match status" value="1"/>
</dbReference>
<dbReference type="GO" id="GO:0022857">
    <property type="term" value="F:transmembrane transporter activity"/>
    <property type="evidence" value="ECO:0007669"/>
    <property type="project" value="TreeGrafter"/>
</dbReference>
<feature type="transmembrane region" description="Helical" evidence="6">
    <location>
        <begin position="256"/>
        <end position="281"/>
    </location>
</feature>
<evidence type="ECO:0000313" key="10">
    <source>
        <dbReference type="Proteomes" id="UP000294325"/>
    </source>
</evidence>
<evidence type="ECO:0000259" key="7">
    <source>
        <dbReference type="Pfam" id="PF02687"/>
    </source>
</evidence>
<organism evidence="9 10">
    <name type="scientific">Nitrosococcus wardiae</name>
    <dbReference type="NCBI Taxonomy" id="1814290"/>
    <lineage>
        <taxon>Bacteria</taxon>
        <taxon>Pseudomonadati</taxon>
        <taxon>Pseudomonadota</taxon>
        <taxon>Gammaproteobacteria</taxon>
        <taxon>Chromatiales</taxon>
        <taxon>Chromatiaceae</taxon>
        <taxon>Nitrosococcus</taxon>
    </lineage>
</organism>
<keyword evidence="10" id="KW-1185">Reference proteome</keyword>
<evidence type="ECO:0000256" key="4">
    <source>
        <dbReference type="ARBA" id="ARBA00022989"/>
    </source>
</evidence>
<dbReference type="PANTHER" id="PTHR30572:SF15">
    <property type="entry name" value="ABC TRANSPORTER PERMEASE"/>
    <property type="match status" value="1"/>
</dbReference>
<dbReference type="InterPro" id="IPR003838">
    <property type="entry name" value="ABC3_permease_C"/>
</dbReference>
<comment type="subcellular location">
    <subcellularLocation>
        <location evidence="1">Cell membrane</location>
        <topology evidence="1">Multi-pass membrane protein</topology>
    </subcellularLocation>
</comment>
<dbReference type="Pfam" id="PF12704">
    <property type="entry name" value="MacB_PCD"/>
    <property type="match status" value="1"/>
</dbReference>
<dbReference type="AlphaFoldDB" id="A0A4P7C2Y9"/>
<keyword evidence="2" id="KW-1003">Cell membrane</keyword>
<dbReference type="Proteomes" id="UP000294325">
    <property type="component" value="Chromosome"/>
</dbReference>
<keyword evidence="3 6" id="KW-0812">Transmembrane</keyword>
<evidence type="ECO:0000256" key="5">
    <source>
        <dbReference type="ARBA" id="ARBA00023136"/>
    </source>
</evidence>
<protein>
    <submittedName>
        <fullName evidence="9">ABC transporter permease</fullName>
    </submittedName>
</protein>
<gene>
    <name evidence="9" type="ORF">E3U44_17295</name>
</gene>
<name>A0A4P7C2Y9_9GAMM</name>
<sequence length="388" mass="42077">MNLSFSYILRNLWTRKLTTLLTAMGMALVVFVFATVLMLSEGLEKTLVATGSPDNVIVIRRSAETEVQSVIDREQATIIVSLSNPASGPAGKPLVSKELMVLMVLTKKDSGKPANVTVRGISDTGLVLRPQVHLTQGRMFRPGAREIIVGNKIVQGFTGIGIGEKLHLGLGEWTVTGIFDAGKTGFGSEIWGDVNQLMQAFRRNAYSSVIFKLADPTNFEQTQSRIENDQRLTVEAKRESQFYAEQSEMMSRFLEILGLSLSAIFSIGAVIGAMITMYASVANRTAEIGTLRAIGFPQQSILQAFLLESLALSLTGGVVGLAIASLMQLLTISTMNWQTFSELAFSFTLTKAIAWQSVLFSLVMGLVGGFLPAIRAARMNIVDALRAA</sequence>
<keyword evidence="4 6" id="KW-1133">Transmembrane helix</keyword>
<dbReference type="InterPro" id="IPR025857">
    <property type="entry name" value="MacB_PCD"/>
</dbReference>
<feature type="transmembrane region" description="Helical" evidence="6">
    <location>
        <begin position="301"/>
        <end position="332"/>
    </location>
</feature>
<dbReference type="OrthoDB" id="241967at2"/>
<accession>A0A4P7C2Y9</accession>
<proteinExistence type="predicted"/>
<evidence type="ECO:0000256" key="6">
    <source>
        <dbReference type="SAM" id="Phobius"/>
    </source>
</evidence>
<evidence type="ECO:0000256" key="3">
    <source>
        <dbReference type="ARBA" id="ARBA00022692"/>
    </source>
</evidence>
<keyword evidence="5 6" id="KW-0472">Membrane</keyword>
<dbReference type="EMBL" id="CP038033">
    <property type="protein sequence ID" value="QBQ56070.1"/>
    <property type="molecule type" value="Genomic_DNA"/>
</dbReference>